<feature type="domain" description="B30.2/SPRY" evidence="2">
    <location>
        <begin position="348"/>
        <end position="556"/>
    </location>
</feature>
<dbReference type="InterPro" id="IPR001870">
    <property type="entry name" value="B30.2/SPRY"/>
</dbReference>
<dbReference type="Pfam" id="PF00622">
    <property type="entry name" value="SPRY"/>
    <property type="match status" value="1"/>
</dbReference>
<evidence type="ECO:0000313" key="3">
    <source>
        <dbReference type="EMBL" id="KAL3320092.1"/>
    </source>
</evidence>
<accession>A0ABD2QLS9</accession>
<sequence length="661" mass="72934">MTYLDSIRVDTNSVINRRSNVANLAFGLRSDPDYLQGPSETNSIFMNDQSDSSCAKPQKRAASCGNILDEEPPILHPMHSFGPECSTPVKMFYSNASSGNKVEAQEDTLHSLSSFQLSEQEVYRSTEAHSSDTLNVSLETIMEFKQKVTEASDDDLSTKSLFSADGSAVSSRLTSPVTTISPVTSLRLNGWRTNEDTIAQEPQSFNGDVQQTDTKSRLKKPGTRPRTLASGVLERLVHLSKTSFPLRLKRHSRNAARPNSSSLVISGPIEGSFVHVQSASNRTSTLLQNSVQLNGNDEEMLREPVQEVQLQTVNQSPSPRVSPLIAVPSLPLILPTEGNYDNHHLSSSLLELSLPLWLMNEEDKSKGLVVNDGLAVATAILSTEANSMLVSGSASNLTAQENAKWLGCRANWGLKFNAPQTESSFACRFYFEVMIMGKGPVRVGYALQSTSLNLAEKQDETPDSFLYETSNTGSILIGSRPTTHRVSGCQINDVIGVHLDLSRGLIYWTKNGELLLLDESREAYIEIPSSIRQETFYPICFVRDSSLLFNFGDTPFSHGTMDLTRNCGPRWTSVTCSAKTALSLEQQFGSSPFSLVPNNHKGWVLDSHCAAQNLSLRHMQLTADCLTVRAIRNYGGQVSFFPDRNQPFHLHEQIQVIQYRA</sequence>
<dbReference type="InterPro" id="IPR003877">
    <property type="entry name" value="SPRY_dom"/>
</dbReference>
<keyword evidence="3" id="KW-0347">Helicase</keyword>
<reference evidence="3 4" key="1">
    <citation type="submission" date="2024-11" db="EMBL/GenBank/DDBJ databases">
        <title>Adaptive evolution of stress response genes in parasites aligns with host niche diversity.</title>
        <authorList>
            <person name="Hahn C."/>
            <person name="Resl P."/>
        </authorList>
    </citation>
    <scope>NUCLEOTIDE SEQUENCE [LARGE SCALE GENOMIC DNA]</scope>
    <source>
        <strain evidence="3">EGGRZ-B1_66</strain>
        <tissue evidence="3">Body</tissue>
    </source>
</reference>
<dbReference type="SUPFAM" id="SSF49899">
    <property type="entry name" value="Concanavalin A-like lectins/glucanases"/>
    <property type="match status" value="1"/>
</dbReference>
<evidence type="ECO:0000313" key="4">
    <source>
        <dbReference type="Proteomes" id="UP001626550"/>
    </source>
</evidence>
<name>A0ABD2QLS9_9PLAT</name>
<keyword evidence="3" id="KW-0547">Nucleotide-binding</keyword>
<feature type="compositionally biased region" description="Polar residues" evidence="1">
    <location>
        <begin position="198"/>
        <end position="213"/>
    </location>
</feature>
<gene>
    <name evidence="3" type="primary">FRM-1_1</name>
    <name evidence="3" type="ORF">Ciccas_001229</name>
</gene>
<keyword evidence="3" id="KW-0067">ATP-binding</keyword>
<keyword evidence="3" id="KW-0378">Hydrolase</keyword>
<dbReference type="InterPro" id="IPR013320">
    <property type="entry name" value="ConA-like_dom_sf"/>
</dbReference>
<dbReference type="PROSITE" id="PS50188">
    <property type="entry name" value="B302_SPRY"/>
    <property type="match status" value="1"/>
</dbReference>
<dbReference type="InterPro" id="IPR043136">
    <property type="entry name" value="B30.2/SPRY_sf"/>
</dbReference>
<dbReference type="Proteomes" id="UP001626550">
    <property type="component" value="Unassembled WGS sequence"/>
</dbReference>
<dbReference type="EMBL" id="JBJKFK010000077">
    <property type="protein sequence ID" value="KAL3320092.1"/>
    <property type="molecule type" value="Genomic_DNA"/>
</dbReference>
<dbReference type="Gene3D" id="2.60.120.920">
    <property type="match status" value="1"/>
</dbReference>
<proteinExistence type="predicted"/>
<protein>
    <submittedName>
        <fullName evidence="3">DEAD (Asp-Glu-Ala-Asp) box helicase 1</fullName>
    </submittedName>
</protein>
<evidence type="ECO:0000256" key="1">
    <source>
        <dbReference type="SAM" id="MobiDB-lite"/>
    </source>
</evidence>
<keyword evidence="4" id="KW-1185">Reference proteome</keyword>
<dbReference type="GO" id="GO:0004386">
    <property type="term" value="F:helicase activity"/>
    <property type="evidence" value="ECO:0007669"/>
    <property type="project" value="UniProtKB-KW"/>
</dbReference>
<dbReference type="SMART" id="SM00449">
    <property type="entry name" value="SPRY"/>
    <property type="match status" value="1"/>
</dbReference>
<evidence type="ECO:0000259" key="2">
    <source>
        <dbReference type="PROSITE" id="PS50188"/>
    </source>
</evidence>
<comment type="caution">
    <text evidence="3">The sequence shown here is derived from an EMBL/GenBank/DDBJ whole genome shotgun (WGS) entry which is preliminary data.</text>
</comment>
<dbReference type="AlphaFoldDB" id="A0ABD2QLS9"/>
<feature type="region of interest" description="Disordered" evidence="1">
    <location>
        <begin position="198"/>
        <end position="225"/>
    </location>
</feature>
<organism evidence="3 4">
    <name type="scientific">Cichlidogyrus casuarinus</name>
    <dbReference type="NCBI Taxonomy" id="1844966"/>
    <lineage>
        <taxon>Eukaryota</taxon>
        <taxon>Metazoa</taxon>
        <taxon>Spiralia</taxon>
        <taxon>Lophotrochozoa</taxon>
        <taxon>Platyhelminthes</taxon>
        <taxon>Monogenea</taxon>
        <taxon>Monopisthocotylea</taxon>
        <taxon>Dactylogyridea</taxon>
        <taxon>Ancyrocephalidae</taxon>
        <taxon>Cichlidogyrus</taxon>
    </lineage>
</organism>